<keyword evidence="8" id="KW-1185">Reference proteome</keyword>
<evidence type="ECO:0000256" key="2">
    <source>
        <dbReference type="ARBA" id="ARBA00023052"/>
    </source>
</evidence>
<proteinExistence type="inferred from homology"/>
<dbReference type="PANTHER" id="PTHR18968">
    <property type="entry name" value="THIAMINE PYROPHOSPHATE ENZYMES"/>
    <property type="match status" value="1"/>
</dbReference>
<dbReference type="InterPro" id="IPR011766">
    <property type="entry name" value="TPP_enzyme_TPP-bd"/>
</dbReference>
<dbReference type="CDD" id="cd00568">
    <property type="entry name" value="TPP_enzymes"/>
    <property type="match status" value="1"/>
</dbReference>
<evidence type="ECO:0000259" key="5">
    <source>
        <dbReference type="Pfam" id="PF02775"/>
    </source>
</evidence>
<evidence type="ECO:0000259" key="4">
    <source>
        <dbReference type="Pfam" id="PF00205"/>
    </source>
</evidence>
<dbReference type="Gene3D" id="3.40.50.970">
    <property type="match status" value="2"/>
</dbReference>
<dbReference type="CDD" id="cd07035">
    <property type="entry name" value="TPP_PYR_POX_like"/>
    <property type="match status" value="1"/>
</dbReference>
<accession>A0ABT0LGJ0</accession>
<dbReference type="InterPro" id="IPR012000">
    <property type="entry name" value="Thiamin_PyroP_enz_cen_dom"/>
</dbReference>
<evidence type="ECO:0000313" key="7">
    <source>
        <dbReference type="EMBL" id="MCL1126827.1"/>
    </source>
</evidence>
<evidence type="ECO:0000313" key="8">
    <source>
        <dbReference type="Proteomes" id="UP001203423"/>
    </source>
</evidence>
<evidence type="ECO:0000259" key="6">
    <source>
        <dbReference type="Pfam" id="PF02776"/>
    </source>
</evidence>
<dbReference type="InterPro" id="IPR012001">
    <property type="entry name" value="Thiamin_PyroP_enz_TPP-bd_dom"/>
</dbReference>
<keyword evidence="2 3" id="KW-0786">Thiamine pyrophosphate</keyword>
<feature type="domain" description="Thiamine pyrophosphate enzyme TPP-binding" evidence="5">
    <location>
        <begin position="397"/>
        <end position="540"/>
    </location>
</feature>
<dbReference type="SUPFAM" id="SSF52467">
    <property type="entry name" value="DHS-like NAD/FAD-binding domain"/>
    <property type="match status" value="1"/>
</dbReference>
<reference evidence="7 8" key="1">
    <citation type="submission" date="2022-01" db="EMBL/GenBank/DDBJ databases">
        <title>Whole genome-based taxonomy of the Shewanellaceae.</title>
        <authorList>
            <person name="Martin-Rodriguez A.J."/>
        </authorList>
    </citation>
    <scope>NUCLEOTIDE SEQUENCE [LARGE SCALE GENOMIC DNA]</scope>
    <source>
        <strain evidence="7 8">DSM 17177</strain>
    </source>
</reference>
<dbReference type="Pfam" id="PF02776">
    <property type="entry name" value="TPP_enzyme_N"/>
    <property type="match status" value="1"/>
</dbReference>
<organism evidence="7 8">
    <name type="scientific">Shewanella surugensis</name>
    <dbReference type="NCBI Taxonomy" id="212020"/>
    <lineage>
        <taxon>Bacteria</taxon>
        <taxon>Pseudomonadati</taxon>
        <taxon>Pseudomonadota</taxon>
        <taxon>Gammaproteobacteria</taxon>
        <taxon>Alteromonadales</taxon>
        <taxon>Shewanellaceae</taxon>
        <taxon>Shewanella</taxon>
    </lineage>
</organism>
<dbReference type="PANTHER" id="PTHR18968:SF13">
    <property type="entry name" value="ACETOLACTATE SYNTHASE CATALYTIC SUBUNIT, MITOCHONDRIAL"/>
    <property type="match status" value="1"/>
</dbReference>
<sequence length="582" mass="63612">MPYNVSTCLMQGLSQLGIRHAFGVSGGGIAHLYDGILHSELEMSHFRHESGAVFAAAEAYFANQEPVVVFVTTGPGIINSLNALMAAKTEGAKLIFLSGCTGASQRGRGAIQETSHLTTPQSSIFSPSEFFDFALRVESGSELPTLMQQLSVGLSQSQGFIAHVSLPMDLQGAFCEPMDFKLSICHSSIGISDEIAEKGAALLTQDKFAVWVGFGARKASEEIKVLVERTQARVFCTPRAKGIFPENHEYFVGVTGMGGHDEVDVFNRDYRPDWILVLGTRLGESSCFWQKNMEPKKGFIHVDIDSRAFGVGFNQCYTMGIQADIKVFLQQLLAKLPPQSSFANSSPTFNNLRAFATSTNWEQQVFEADSPPQVSLLMAALQEFVINKTDAIIMAECGNAFAWTNHYLRFDLPNRYRVSTFYGSMGHFGAGVVGAAKVHHDKAFTVIGDGSMLMQHEVHTAVNYRLPAVWIVLNDAGYGLCEMGLKAMELKADETSFEEVDFVQYANSLGAKGYTVNSNADIQPAVLAALHASGPFIIDVKIMNTNEKSPFMGRIESLKQQAKGAQSNVPAWGLNEDKKCRE</sequence>
<name>A0ABT0LGJ0_9GAMM</name>
<comment type="caution">
    <text evidence="7">The sequence shown here is derived from an EMBL/GenBank/DDBJ whole genome shotgun (WGS) entry which is preliminary data.</text>
</comment>
<dbReference type="InterPro" id="IPR029061">
    <property type="entry name" value="THDP-binding"/>
</dbReference>
<dbReference type="SUPFAM" id="SSF52518">
    <property type="entry name" value="Thiamin diphosphate-binding fold (THDP-binding)"/>
    <property type="match status" value="2"/>
</dbReference>
<dbReference type="RefSeq" id="WP_248942238.1">
    <property type="nucleotide sequence ID" value="NZ_JAKIKS010000109.1"/>
</dbReference>
<comment type="similarity">
    <text evidence="1 3">Belongs to the TPP enzyme family.</text>
</comment>
<dbReference type="Gene3D" id="3.40.50.1220">
    <property type="entry name" value="TPP-binding domain"/>
    <property type="match status" value="1"/>
</dbReference>
<gene>
    <name evidence="7" type="ORF">L2764_20660</name>
</gene>
<feature type="domain" description="Thiamine pyrophosphate enzyme N-terminal TPP-binding" evidence="6">
    <location>
        <begin position="4"/>
        <end position="114"/>
    </location>
</feature>
<dbReference type="InterPro" id="IPR045229">
    <property type="entry name" value="TPP_enz"/>
</dbReference>
<dbReference type="InterPro" id="IPR029035">
    <property type="entry name" value="DHS-like_NAD/FAD-binding_dom"/>
</dbReference>
<feature type="domain" description="Thiamine pyrophosphate enzyme central" evidence="4">
    <location>
        <begin position="201"/>
        <end position="332"/>
    </location>
</feature>
<evidence type="ECO:0000256" key="3">
    <source>
        <dbReference type="RuleBase" id="RU362132"/>
    </source>
</evidence>
<dbReference type="EMBL" id="JAKIKS010000109">
    <property type="protein sequence ID" value="MCL1126827.1"/>
    <property type="molecule type" value="Genomic_DNA"/>
</dbReference>
<protein>
    <submittedName>
        <fullName evidence="7">Thiamine pyrophosphate-dependent enzyme</fullName>
    </submittedName>
</protein>
<dbReference type="Pfam" id="PF02775">
    <property type="entry name" value="TPP_enzyme_C"/>
    <property type="match status" value="1"/>
</dbReference>
<dbReference type="Pfam" id="PF00205">
    <property type="entry name" value="TPP_enzyme_M"/>
    <property type="match status" value="1"/>
</dbReference>
<dbReference type="Proteomes" id="UP001203423">
    <property type="component" value="Unassembled WGS sequence"/>
</dbReference>
<evidence type="ECO:0000256" key="1">
    <source>
        <dbReference type="ARBA" id="ARBA00007812"/>
    </source>
</evidence>